<dbReference type="AlphaFoldDB" id="A0A285J1E3"/>
<reference evidence="4 7" key="2">
    <citation type="journal article" date="2018" name="Int. J. Syst. Evol. Microbiol.">
        <title>Pseudooceanicola lipolyticus sp. nov., a marine alphaproteobacterium, reclassification of Oceanicola flagellatus as Pseudooceanicola flagellatus comb. nov. and emended description of the genus Pseudooceanicola.</title>
        <authorList>
            <person name="Huang M.-M."/>
            <person name="Guo L.-L."/>
            <person name="Wu Y.-H."/>
            <person name="Lai Q.-L."/>
            <person name="Shao Z.-Z."/>
            <person name="Wang C.-S."/>
            <person name="Wu M."/>
            <person name="Xu X.-W."/>
        </authorList>
    </citation>
    <scope>NUCLEOTIDE SEQUENCE [LARGE SCALE GENOMIC DNA]</scope>
    <source>
        <strain evidence="4 7">Ar-45</strain>
    </source>
</reference>
<dbReference type="RefSeq" id="WP_097146242.1">
    <property type="nucleotide sequence ID" value="NZ_OBEA01000004.1"/>
</dbReference>
<keyword evidence="7" id="KW-1185">Reference proteome</keyword>
<evidence type="ECO:0000313" key="4">
    <source>
        <dbReference type="EMBL" id="PJE25703.1"/>
    </source>
</evidence>
<dbReference type="PANTHER" id="PTHR43877">
    <property type="entry name" value="AMINOALKYLPHOSPHONATE N-ACETYLTRANSFERASE-RELATED-RELATED"/>
    <property type="match status" value="1"/>
</dbReference>
<protein>
    <submittedName>
        <fullName evidence="5">Acetyltransferase (GNAT) family protein</fullName>
    </submittedName>
    <submittedName>
        <fullName evidence="4">N-acetyltransferase</fullName>
    </submittedName>
</protein>
<keyword evidence="1 5" id="KW-0808">Transferase</keyword>
<dbReference type="PANTHER" id="PTHR43877:SF2">
    <property type="entry name" value="AMINOALKYLPHOSPHONATE N-ACETYLTRANSFERASE-RELATED"/>
    <property type="match status" value="1"/>
</dbReference>
<evidence type="ECO:0000313" key="5">
    <source>
        <dbReference type="EMBL" id="SNY53186.1"/>
    </source>
</evidence>
<sequence>MIRAARPGDAAQVAACARSAYARYIPLIGRKPAPMLADVPAQIAAGQVSVWDGDGGVLGYTVAFAHEDAWFLESIAVAPEAAGHGIGRALMQHFEDSGRARGFSRATLYTNAKMVENLAIYPHLGYEETARRVEGGFDRVWFAKAL</sequence>
<keyword evidence="2" id="KW-0012">Acyltransferase</keyword>
<feature type="domain" description="N-acetyltransferase" evidence="3">
    <location>
        <begin position="1"/>
        <end position="146"/>
    </location>
</feature>
<dbReference type="SUPFAM" id="SSF55729">
    <property type="entry name" value="Acyl-CoA N-acyltransferases (Nat)"/>
    <property type="match status" value="1"/>
</dbReference>
<proteinExistence type="predicted"/>
<dbReference type="EMBL" id="OBEA01000004">
    <property type="protein sequence ID" value="SNY53186.1"/>
    <property type="molecule type" value="Genomic_DNA"/>
</dbReference>
<evidence type="ECO:0000256" key="2">
    <source>
        <dbReference type="ARBA" id="ARBA00023315"/>
    </source>
</evidence>
<dbReference type="Gene3D" id="3.40.630.30">
    <property type="match status" value="1"/>
</dbReference>
<dbReference type="OrthoDB" id="281808at2"/>
<evidence type="ECO:0000313" key="6">
    <source>
        <dbReference type="Proteomes" id="UP000231655"/>
    </source>
</evidence>
<evidence type="ECO:0000256" key="1">
    <source>
        <dbReference type="ARBA" id="ARBA00022679"/>
    </source>
</evidence>
<dbReference type="PROSITE" id="PS51186">
    <property type="entry name" value="GNAT"/>
    <property type="match status" value="1"/>
</dbReference>
<gene>
    <name evidence="4" type="ORF">CVM39_18510</name>
    <name evidence="5" type="ORF">SAMN06297129_2516</name>
</gene>
<name>A0A285J1E3_9RHOB</name>
<dbReference type="Proteomes" id="UP000231702">
    <property type="component" value="Unassembled WGS sequence"/>
</dbReference>
<dbReference type="Pfam" id="PF00583">
    <property type="entry name" value="Acetyltransf_1"/>
    <property type="match status" value="1"/>
</dbReference>
<reference evidence="5 6" key="1">
    <citation type="submission" date="2017-09" db="EMBL/GenBank/DDBJ databases">
        <authorList>
            <person name="Ehlers B."/>
            <person name="Leendertz F.H."/>
        </authorList>
    </citation>
    <scope>NUCLEOTIDE SEQUENCE [LARGE SCALE GENOMIC DNA]</scope>
    <source>
        <strain evidence="5 6">CGMCC 1.12662</strain>
    </source>
</reference>
<dbReference type="InterPro" id="IPR050832">
    <property type="entry name" value="Bact_Acetyltransf"/>
</dbReference>
<dbReference type="EMBL" id="PGTD01000023">
    <property type="protein sequence ID" value="PJE25703.1"/>
    <property type="molecule type" value="Genomic_DNA"/>
</dbReference>
<accession>A0A285J1E3</accession>
<dbReference type="GO" id="GO:0016747">
    <property type="term" value="F:acyltransferase activity, transferring groups other than amino-acyl groups"/>
    <property type="evidence" value="ECO:0007669"/>
    <property type="project" value="InterPro"/>
</dbReference>
<evidence type="ECO:0000313" key="7">
    <source>
        <dbReference type="Proteomes" id="UP000231702"/>
    </source>
</evidence>
<dbReference type="CDD" id="cd04301">
    <property type="entry name" value="NAT_SF"/>
    <property type="match status" value="1"/>
</dbReference>
<dbReference type="InterPro" id="IPR016181">
    <property type="entry name" value="Acyl_CoA_acyltransferase"/>
</dbReference>
<organism evidence="5 6">
    <name type="scientific">Pseudooceanicola antarcticus</name>
    <dbReference type="NCBI Taxonomy" id="1247613"/>
    <lineage>
        <taxon>Bacteria</taxon>
        <taxon>Pseudomonadati</taxon>
        <taxon>Pseudomonadota</taxon>
        <taxon>Alphaproteobacteria</taxon>
        <taxon>Rhodobacterales</taxon>
        <taxon>Paracoccaceae</taxon>
        <taxon>Pseudooceanicola</taxon>
    </lineage>
</organism>
<dbReference type="Proteomes" id="UP000231655">
    <property type="component" value="Unassembled WGS sequence"/>
</dbReference>
<evidence type="ECO:0000259" key="3">
    <source>
        <dbReference type="PROSITE" id="PS51186"/>
    </source>
</evidence>
<dbReference type="InterPro" id="IPR000182">
    <property type="entry name" value="GNAT_dom"/>
</dbReference>